<feature type="binding site" evidence="3">
    <location>
        <position position="68"/>
    </location>
    <ligand>
        <name>ATP</name>
        <dbReference type="ChEBI" id="CHEBI:30616"/>
    </ligand>
</feature>
<keyword evidence="4" id="KW-0418">Kinase</keyword>
<dbReference type="AlphaFoldDB" id="A0AAN6GJS7"/>
<dbReference type="InterPro" id="IPR017441">
    <property type="entry name" value="Protein_kinase_ATP_BS"/>
</dbReference>
<dbReference type="SMART" id="SM00220">
    <property type="entry name" value="S_TKc"/>
    <property type="match status" value="1"/>
</dbReference>
<keyword evidence="8" id="KW-1185">Reference proteome</keyword>
<feature type="compositionally biased region" description="Polar residues" evidence="5">
    <location>
        <begin position="430"/>
        <end position="445"/>
    </location>
</feature>
<dbReference type="InterPro" id="IPR000719">
    <property type="entry name" value="Prot_kinase_dom"/>
</dbReference>
<proteinExistence type="inferred from homology"/>
<keyword evidence="4" id="KW-0808">Transferase</keyword>
<dbReference type="FunFam" id="1.10.510.10:FF:000571">
    <property type="entry name" value="Maternal embryonic leucine zipper kinase"/>
    <property type="match status" value="1"/>
</dbReference>
<name>A0AAN6GJS7_9BASI</name>
<evidence type="ECO:0000256" key="3">
    <source>
        <dbReference type="PROSITE-ProRule" id="PRU10141"/>
    </source>
</evidence>
<evidence type="ECO:0000313" key="7">
    <source>
        <dbReference type="EMBL" id="KAK0544725.1"/>
    </source>
</evidence>
<keyword evidence="2 3" id="KW-0067">ATP-binding</keyword>
<feature type="region of interest" description="Disordered" evidence="5">
    <location>
        <begin position="408"/>
        <end position="445"/>
    </location>
</feature>
<dbReference type="EMBL" id="JAPDMZ010000266">
    <property type="protein sequence ID" value="KAK0544725.1"/>
    <property type="molecule type" value="Genomic_DNA"/>
</dbReference>
<dbReference type="PANTHER" id="PTHR24347">
    <property type="entry name" value="SERINE/THREONINE-PROTEIN KINASE"/>
    <property type="match status" value="1"/>
</dbReference>
<keyword evidence="1 3" id="KW-0547">Nucleotide-binding</keyword>
<dbReference type="GO" id="GO:0004674">
    <property type="term" value="F:protein serine/threonine kinase activity"/>
    <property type="evidence" value="ECO:0007669"/>
    <property type="project" value="UniProtKB-KW"/>
</dbReference>
<dbReference type="CDD" id="cd05117">
    <property type="entry name" value="STKc_CAMK"/>
    <property type="match status" value="1"/>
</dbReference>
<dbReference type="SUPFAM" id="SSF56112">
    <property type="entry name" value="Protein kinase-like (PK-like)"/>
    <property type="match status" value="1"/>
</dbReference>
<dbReference type="InterPro" id="IPR011009">
    <property type="entry name" value="Kinase-like_dom_sf"/>
</dbReference>
<evidence type="ECO:0000313" key="8">
    <source>
        <dbReference type="Proteomes" id="UP001176517"/>
    </source>
</evidence>
<evidence type="ECO:0000256" key="2">
    <source>
        <dbReference type="ARBA" id="ARBA00022840"/>
    </source>
</evidence>
<feature type="domain" description="Protein kinase" evidence="6">
    <location>
        <begin position="34"/>
        <end position="295"/>
    </location>
</feature>
<accession>A0AAN6GJS7</accession>
<dbReference type="PROSITE" id="PS00107">
    <property type="entry name" value="PROTEIN_KINASE_ATP"/>
    <property type="match status" value="1"/>
</dbReference>
<keyword evidence="4" id="KW-0723">Serine/threonine-protein kinase</keyword>
<evidence type="ECO:0000256" key="1">
    <source>
        <dbReference type="ARBA" id="ARBA00022741"/>
    </source>
</evidence>
<dbReference type="Gene3D" id="1.10.510.10">
    <property type="entry name" value="Transferase(Phosphotransferase) domain 1"/>
    <property type="match status" value="1"/>
</dbReference>
<comment type="similarity">
    <text evidence="4">Belongs to the protein kinase superfamily.</text>
</comment>
<evidence type="ECO:0000259" key="6">
    <source>
        <dbReference type="PROSITE" id="PS50011"/>
    </source>
</evidence>
<dbReference type="Pfam" id="PF00069">
    <property type="entry name" value="Pkinase"/>
    <property type="match status" value="1"/>
</dbReference>
<evidence type="ECO:0000256" key="4">
    <source>
        <dbReference type="RuleBase" id="RU000304"/>
    </source>
</evidence>
<dbReference type="Proteomes" id="UP001176517">
    <property type="component" value="Unassembled WGS sequence"/>
</dbReference>
<reference evidence="7" key="1">
    <citation type="journal article" date="2023" name="PhytoFront">
        <title>Draft Genome Resources of Seven Strains of Tilletia horrida, Causal Agent of Kernel Smut of Rice.</title>
        <authorList>
            <person name="Khanal S."/>
            <person name="Antony Babu S."/>
            <person name="Zhou X.G."/>
        </authorList>
    </citation>
    <scope>NUCLEOTIDE SEQUENCE</scope>
    <source>
        <strain evidence="7">TX6</strain>
    </source>
</reference>
<organism evidence="7 8">
    <name type="scientific">Tilletia horrida</name>
    <dbReference type="NCBI Taxonomy" id="155126"/>
    <lineage>
        <taxon>Eukaryota</taxon>
        <taxon>Fungi</taxon>
        <taxon>Dikarya</taxon>
        <taxon>Basidiomycota</taxon>
        <taxon>Ustilaginomycotina</taxon>
        <taxon>Exobasidiomycetes</taxon>
        <taxon>Tilletiales</taxon>
        <taxon>Tilletiaceae</taxon>
        <taxon>Tilletia</taxon>
    </lineage>
</organism>
<gene>
    <name evidence="7" type="ORF">OC846_005950</name>
</gene>
<dbReference type="PROSITE" id="PS50011">
    <property type="entry name" value="PROTEIN_KINASE_DOM"/>
    <property type="match status" value="1"/>
</dbReference>
<dbReference type="InterPro" id="IPR008271">
    <property type="entry name" value="Ser/Thr_kinase_AS"/>
</dbReference>
<dbReference type="GO" id="GO:0005524">
    <property type="term" value="F:ATP binding"/>
    <property type="evidence" value="ECO:0007669"/>
    <property type="project" value="UniProtKB-UniRule"/>
</dbReference>
<dbReference type="Gene3D" id="3.30.200.20">
    <property type="entry name" value="Phosphorylase Kinase, domain 1"/>
    <property type="match status" value="1"/>
</dbReference>
<evidence type="ECO:0000256" key="5">
    <source>
        <dbReference type="SAM" id="MobiDB-lite"/>
    </source>
</evidence>
<protein>
    <recommendedName>
        <fullName evidence="6">Protein kinase domain-containing protein</fullName>
    </recommendedName>
</protein>
<sequence length="445" mass="49349">MVGSHLHHTFRTWFKDTEPDGSPRPPRELAAKYEVFPNVIGQGSFACVKICREIKTGEERALKIIARKPLTSSSHGAEKEKANITQELEILRTVHHPNVIRMYDMYTTKEGVFIVTDLCRGGELFDSLVERVAYNEVDARYIMRQIFSGVKYLHSQHIVHRDLKPENILLREKGSNDVVISDFGLSKVVTDDEAMLTACGSPQYVSPELLLGKGYTSATDVWSAGVISYCLLGGYTPFYGPDQPSLFQHIIAMRVEFEPAYWSEISATAKDFILKCLCPADRRMTAEQALQHPWLAELPDQHDPEHRGACLKECAKRAKESHAKLNRAVTAVEIVAYLQRLHKLREEGGAAPERLASLRDMSELVRSHRRGDSLLVSAARNEVQAAHNRQLKEDVAMASKVAAAAGIDVGPGGAAASTDSMDTVMAHDQPLSSSPTSASFQQRPT</sequence>
<dbReference type="PROSITE" id="PS00108">
    <property type="entry name" value="PROTEIN_KINASE_ST"/>
    <property type="match status" value="1"/>
</dbReference>
<comment type="caution">
    <text evidence="7">The sequence shown here is derived from an EMBL/GenBank/DDBJ whole genome shotgun (WGS) entry which is preliminary data.</text>
</comment>